<dbReference type="InterPro" id="IPR012877">
    <property type="entry name" value="Dhs-27"/>
</dbReference>
<dbReference type="InterPro" id="IPR052961">
    <property type="entry name" value="Oxido-Kinase-like_Enzymes"/>
</dbReference>
<keyword evidence="2" id="KW-1185">Reference proteome</keyword>
<proteinExistence type="predicted"/>
<protein>
    <submittedName>
        <fullName evidence="3">CHK domain-containing protein</fullName>
    </submittedName>
</protein>
<dbReference type="PANTHER" id="PTHR23020">
    <property type="entry name" value="UNCHARACTERIZED NUCLEAR HORMONE RECEPTOR-RELATED"/>
    <property type="match status" value="1"/>
</dbReference>
<dbReference type="Pfam" id="PF07914">
    <property type="entry name" value="DUF1679"/>
    <property type="match status" value="1"/>
</dbReference>
<sequence>MFTQVKVSAIEIKGGFISKVYKVEIHHKDATAPIVVVLKVSGTEYEALDKCKKSSTISDIVTARMHNRECDFYLRFADKQTIPLVKMYRIQKCTEGQPGALLMESKLSRSRSSPLYCGANVLQIFEVVKHISNFHKYVLSLDVEEWRGKYPFDAFKSFSEADPYIQFYEKLTLMKPGVFDQGIKVFGKCRKNEKCMRYIMVDVHKDIGLPAVLCHGDFWNNNILWKSTAENVLTNEIEAIIDWQCVHEGSMASDISRFLGVCTDADIRREYEDEVLRFYYDTISEHLKSEGRPEPFAFEQLRTAYETNFIHQAMICMIAGPLLIDCDDADGQELHVKQAQMEKLLLRAKLAVEDAIIYVRRLPSHILELCNLSTEDLLPVNNIH</sequence>
<accession>A0A1I7YJY1</accession>
<dbReference type="AlphaFoldDB" id="A0A1I7YJY1"/>
<name>A0A1I7YJY1_9BILA</name>
<organism evidence="2 3">
    <name type="scientific">Steinernema glaseri</name>
    <dbReference type="NCBI Taxonomy" id="37863"/>
    <lineage>
        <taxon>Eukaryota</taxon>
        <taxon>Metazoa</taxon>
        <taxon>Ecdysozoa</taxon>
        <taxon>Nematoda</taxon>
        <taxon>Chromadorea</taxon>
        <taxon>Rhabditida</taxon>
        <taxon>Tylenchina</taxon>
        <taxon>Panagrolaimomorpha</taxon>
        <taxon>Strongyloidoidea</taxon>
        <taxon>Steinernematidae</taxon>
        <taxon>Steinernema</taxon>
    </lineage>
</organism>
<dbReference type="InterPro" id="IPR011009">
    <property type="entry name" value="Kinase-like_dom_sf"/>
</dbReference>
<dbReference type="Gene3D" id="3.90.1200.10">
    <property type="match status" value="1"/>
</dbReference>
<evidence type="ECO:0000259" key="1">
    <source>
        <dbReference type="SMART" id="SM00587"/>
    </source>
</evidence>
<evidence type="ECO:0000313" key="3">
    <source>
        <dbReference type="WBParaSite" id="L893_g16876.t1"/>
    </source>
</evidence>
<dbReference type="PANTHER" id="PTHR23020:SF41">
    <property type="entry name" value="AMINOGLYCOSIDE PHOSPHOTRANSFERASE DOMAIN-CONTAINING PROTEIN"/>
    <property type="match status" value="1"/>
</dbReference>
<dbReference type="SMART" id="SM00587">
    <property type="entry name" value="CHK"/>
    <property type="match status" value="1"/>
</dbReference>
<dbReference type="Proteomes" id="UP000095287">
    <property type="component" value="Unplaced"/>
</dbReference>
<dbReference type="InterPro" id="IPR015897">
    <property type="entry name" value="CHK_kinase-like"/>
</dbReference>
<evidence type="ECO:0000313" key="2">
    <source>
        <dbReference type="Proteomes" id="UP000095287"/>
    </source>
</evidence>
<feature type="domain" description="CHK kinase-like" evidence="1">
    <location>
        <begin position="102"/>
        <end position="289"/>
    </location>
</feature>
<dbReference type="WBParaSite" id="L893_g16876.t1">
    <property type="protein sequence ID" value="L893_g16876.t1"/>
    <property type="gene ID" value="L893_g16876"/>
</dbReference>
<reference evidence="3" key="1">
    <citation type="submission" date="2016-11" db="UniProtKB">
        <authorList>
            <consortium name="WormBaseParasite"/>
        </authorList>
    </citation>
    <scope>IDENTIFICATION</scope>
</reference>
<dbReference type="SUPFAM" id="SSF56112">
    <property type="entry name" value="Protein kinase-like (PK-like)"/>
    <property type="match status" value="1"/>
</dbReference>